<name>A0A517LWL0_9BACT</name>
<evidence type="ECO:0008006" key="4">
    <source>
        <dbReference type="Google" id="ProtNLM"/>
    </source>
</evidence>
<evidence type="ECO:0000313" key="3">
    <source>
        <dbReference type="Proteomes" id="UP000319557"/>
    </source>
</evidence>
<dbReference type="RefSeq" id="WP_246105972.1">
    <property type="nucleotide sequence ID" value="NZ_CP036261.1"/>
</dbReference>
<dbReference type="EMBL" id="CP036261">
    <property type="protein sequence ID" value="QDS87008.1"/>
    <property type="molecule type" value="Genomic_DNA"/>
</dbReference>
<dbReference type="Proteomes" id="UP000319557">
    <property type="component" value="Chromosome"/>
</dbReference>
<accession>A0A517LWL0</accession>
<dbReference type="KEGG" id="ruv:EC9_11830"/>
<feature type="chain" id="PRO_5021919213" description="DUF5703 domain-containing protein" evidence="1">
    <location>
        <begin position="26"/>
        <end position="324"/>
    </location>
</feature>
<evidence type="ECO:0000256" key="1">
    <source>
        <dbReference type="SAM" id="SignalP"/>
    </source>
</evidence>
<evidence type="ECO:0000313" key="2">
    <source>
        <dbReference type="EMBL" id="QDS87008.1"/>
    </source>
</evidence>
<organism evidence="2 3">
    <name type="scientific">Rosistilla ulvae</name>
    <dbReference type="NCBI Taxonomy" id="1930277"/>
    <lineage>
        <taxon>Bacteria</taxon>
        <taxon>Pseudomonadati</taxon>
        <taxon>Planctomycetota</taxon>
        <taxon>Planctomycetia</taxon>
        <taxon>Pirellulales</taxon>
        <taxon>Pirellulaceae</taxon>
        <taxon>Rosistilla</taxon>
    </lineage>
</organism>
<dbReference type="AlphaFoldDB" id="A0A517LWL0"/>
<proteinExistence type="predicted"/>
<protein>
    <recommendedName>
        <fullName evidence="4">DUF5703 domain-containing protein</fullName>
    </recommendedName>
</protein>
<keyword evidence="1" id="KW-0732">Signal</keyword>
<feature type="signal peptide" evidence="1">
    <location>
        <begin position="1"/>
        <end position="25"/>
    </location>
</feature>
<reference evidence="2 3" key="1">
    <citation type="submission" date="2019-02" db="EMBL/GenBank/DDBJ databases">
        <title>Deep-cultivation of Planctomycetes and their phenomic and genomic characterization uncovers novel biology.</title>
        <authorList>
            <person name="Wiegand S."/>
            <person name="Jogler M."/>
            <person name="Boedeker C."/>
            <person name="Pinto D."/>
            <person name="Vollmers J."/>
            <person name="Rivas-Marin E."/>
            <person name="Kohn T."/>
            <person name="Peeters S.H."/>
            <person name="Heuer A."/>
            <person name="Rast P."/>
            <person name="Oberbeckmann S."/>
            <person name="Bunk B."/>
            <person name="Jeske O."/>
            <person name="Meyerdierks A."/>
            <person name="Storesund J.E."/>
            <person name="Kallscheuer N."/>
            <person name="Luecker S."/>
            <person name="Lage O.M."/>
            <person name="Pohl T."/>
            <person name="Merkel B.J."/>
            <person name="Hornburger P."/>
            <person name="Mueller R.-W."/>
            <person name="Bruemmer F."/>
            <person name="Labrenz M."/>
            <person name="Spormann A.M."/>
            <person name="Op den Camp H."/>
            <person name="Overmann J."/>
            <person name="Amann R."/>
            <person name="Jetten M.S.M."/>
            <person name="Mascher T."/>
            <person name="Medema M.H."/>
            <person name="Devos D.P."/>
            <person name="Kaster A.-K."/>
            <person name="Ovreas L."/>
            <person name="Rohde M."/>
            <person name="Galperin M.Y."/>
            <person name="Jogler C."/>
        </authorList>
    </citation>
    <scope>NUCLEOTIDE SEQUENCE [LARGE SCALE GENOMIC DNA]</scope>
    <source>
        <strain evidence="2 3">EC9</strain>
    </source>
</reference>
<keyword evidence="3" id="KW-1185">Reference proteome</keyword>
<sequence precursor="true">MNLLKRNRVRTWIALLIVCSANMQAAIAEDLITIDNGSIKVGIDREKGAAITWLSSAGYPRNLVNIADPGRLIQQSYYAGRVIDRRADGQHKAWSPWSWNPIQGGGVGSVKGQGSWARVTVFEKREDALYSETIPKLWDMADEEAEAVMRQWTTMEPNMPGVVRVRCEFQAMRREGDRWGGPRMNPQEVPACYFTRNFADVRSYLGSEKWRPEHQRPGPPWGKASPPRQAMAMFEASGQGVALFSPSATEHWNFGPHAAGLSDDPTAGPCMHVAPVSRVLMGPKSIYRYRYWLIVGNAAEIAARLDTLWNLYATEKAELIESPQ</sequence>
<gene>
    <name evidence="2" type="ORF">EC9_11830</name>
</gene>